<keyword evidence="2 7" id="KW-0812">Transmembrane</keyword>
<comment type="caution">
    <text evidence="9">The sequence shown here is derived from an EMBL/GenBank/DDBJ whole genome shotgun (WGS) entry which is preliminary data.</text>
</comment>
<dbReference type="InterPro" id="IPR003392">
    <property type="entry name" value="PTHD_SSD"/>
</dbReference>
<dbReference type="EMBL" id="BRYB01001191">
    <property type="protein sequence ID" value="GMI20084.1"/>
    <property type="molecule type" value="Genomic_DNA"/>
</dbReference>
<dbReference type="Gene3D" id="1.20.1640.10">
    <property type="entry name" value="Multidrug efflux transporter AcrB transmembrane domain"/>
    <property type="match status" value="2"/>
</dbReference>
<keyword evidence="3 7" id="KW-1133">Transmembrane helix</keyword>
<feature type="transmembrane region" description="Helical" evidence="7">
    <location>
        <begin position="819"/>
        <end position="839"/>
    </location>
</feature>
<accession>A0ABQ6M5R6</accession>
<dbReference type="Proteomes" id="UP001165060">
    <property type="component" value="Unassembled WGS sequence"/>
</dbReference>
<organism evidence="9 10">
    <name type="scientific">Tetraparma gracilis</name>
    <dbReference type="NCBI Taxonomy" id="2962635"/>
    <lineage>
        <taxon>Eukaryota</taxon>
        <taxon>Sar</taxon>
        <taxon>Stramenopiles</taxon>
        <taxon>Ochrophyta</taxon>
        <taxon>Bolidophyceae</taxon>
        <taxon>Parmales</taxon>
        <taxon>Triparmaceae</taxon>
        <taxon>Tetraparma</taxon>
    </lineage>
</organism>
<feature type="domain" description="SSD" evidence="8">
    <location>
        <begin position="356"/>
        <end position="469"/>
    </location>
</feature>
<protein>
    <recommendedName>
        <fullName evidence="8">SSD domain-containing protein</fullName>
    </recommendedName>
</protein>
<evidence type="ECO:0000256" key="1">
    <source>
        <dbReference type="ARBA" id="ARBA00004141"/>
    </source>
</evidence>
<reference evidence="9 10" key="1">
    <citation type="journal article" date="2023" name="Commun. Biol.">
        <title>Genome analysis of Parmales, the sister group of diatoms, reveals the evolutionary specialization of diatoms from phago-mixotrophs to photoautotrophs.</title>
        <authorList>
            <person name="Ban H."/>
            <person name="Sato S."/>
            <person name="Yoshikawa S."/>
            <person name="Yamada K."/>
            <person name="Nakamura Y."/>
            <person name="Ichinomiya M."/>
            <person name="Sato N."/>
            <person name="Blanc-Mathieu R."/>
            <person name="Endo H."/>
            <person name="Kuwata A."/>
            <person name="Ogata H."/>
        </authorList>
    </citation>
    <scope>NUCLEOTIDE SEQUENCE [LARGE SCALE GENOMIC DNA]</scope>
</reference>
<evidence type="ECO:0000256" key="6">
    <source>
        <dbReference type="ARBA" id="ARBA00038046"/>
    </source>
</evidence>
<dbReference type="PANTHER" id="PTHR45951">
    <property type="entry name" value="PROTEIN DISPATCHED-RELATED"/>
    <property type="match status" value="1"/>
</dbReference>
<name>A0ABQ6M5R6_9STRA</name>
<dbReference type="Pfam" id="PF02460">
    <property type="entry name" value="Patched"/>
    <property type="match status" value="1"/>
</dbReference>
<feature type="transmembrane region" description="Helical" evidence="7">
    <location>
        <begin position="416"/>
        <end position="438"/>
    </location>
</feature>
<dbReference type="InterPro" id="IPR000731">
    <property type="entry name" value="SSD"/>
</dbReference>
<dbReference type="PROSITE" id="PS50156">
    <property type="entry name" value="SSD"/>
    <property type="match status" value="1"/>
</dbReference>
<evidence type="ECO:0000256" key="2">
    <source>
        <dbReference type="ARBA" id="ARBA00022692"/>
    </source>
</evidence>
<keyword evidence="5" id="KW-0325">Glycoprotein</keyword>
<evidence type="ECO:0000256" key="4">
    <source>
        <dbReference type="ARBA" id="ARBA00023136"/>
    </source>
</evidence>
<keyword evidence="10" id="KW-1185">Reference proteome</keyword>
<feature type="transmembrane region" description="Helical" evidence="7">
    <location>
        <begin position="444"/>
        <end position="470"/>
    </location>
</feature>
<dbReference type="InterPro" id="IPR052081">
    <property type="entry name" value="Dispatched_Hh_regulator"/>
</dbReference>
<feature type="transmembrane region" description="Helical" evidence="7">
    <location>
        <begin position="851"/>
        <end position="873"/>
    </location>
</feature>
<evidence type="ECO:0000256" key="3">
    <source>
        <dbReference type="ARBA" id="ARBA00022989"/>
    </source>
</evidence>
<dbReference type="SUPFAM" id="SSF82866">
    <property type="entry name" value="Multidrug efflux transporter AcrB transmembrane domain"/>
    <property type="match status" value="2"/>
</dbReference>
<evidence type="ECO:0000259" key="8">
    <source>
        <dbReference type="PROSITE" id="PS50156"/>
    </source>
</evidence>
<feature type="transmembrane region" description="Helical" evidence="7">
    <location>
        <begin position="795"/>
        <end position="813"/>
    </location>
</feature>
<evidence type="ECO:0000256" key="7">
    <source>
        <dbReference type="SAM" id="Phobius"/>
    </source>
</evidence>
<sequence length="886" mass="98949">MVSADETEVVYDQGNVPSFFSAPALSYTAMVVRSPCTNFGLSLGFLVLFMMGSSTVWENTDPGEYDWIVSTSPYSEDQDAIGSATDSVTKLEADEEGSRTTASFMHSMFLLYEWNDGRNENFVTAEHVQELCEIEARFATLEEYPDYCVLKEAGSTECADMDLSFPLQFYGLDHDWSCPLLEESVVEVKVASMIESLDDEDGIGMLQYGFFFDKDAMDNEYALKVRSMMSLGAPLEGFESETDNINEQYKLYEGFYEGFEETTWKAFGKKSSLSGTAYNGEHVVGDIELRYWSFDIQQLEFKRTVETDMLFSMGSIIFVFTWIYIHVGSYFLAAIAMTQIVSSLPIGNFFYKVIGGIPYFDTLHTLVIFLVLGVGADDVFVLVDAWYQSESLDRRAGETDDQFRWRRMHVAYARTVHAVFNTSFTTAMAFVATAISPIMPISTFGIYAAICIILNYVMVCLITPGAIIVYDIKIKHWPCLCMPIFPCCMCCKAVPKVETEVAEKVEEKTDGGVEKFFKNIYLPIITGASGKMNACIMIAMCVGWGAFAMNAGFKLTPPTEQEKWFPDKHMFTGLLDDNANMYLAGVDDQYVKMTWAFGIEGIDRDTNDNGKPFDIYVPNENRGTVVYDSDFDITAPATQQDILDTCELLRTTTCTVKACNFGKLSRDEGVTCFLEEFDLWLTETHSEARADITGAEVKARLLEFRADTKPASNPIAGSWEQTIGVIDGEIKFVKIESVSTMLTLQPVDDKKEVRVVVDAMIEDIDASSAATTGKLITEAGIEWTWMETEQGLVDGLFNGFAICFPVAFFVLLFATFNTIVSLFAIISIIFIVASVLGVVQMNGYDLGVAESIAGIIVIGFSVDYVVHLAHMYMEALEFDKTTRKDR</sequence>
<comment type="subcellular location">
    <subcellularLocation>
        <location evidence="1">Membrane</location>
        <topology evidence="1">Multi-pass membrane protein</topology>
    </subcellularLocation>
</comment>
<evidence type="ECO:0000313" key="9">
    <source>
        <dbReference type="EMBL" id="GMI20084.1"/>
    </source>
</evidence>
<proteinExistence type="inferred from homology"/>
<evidence type="ECO:0000313" key="10">
    <source>
        <dbReference type="Proteomes" id="UP001165060"/>
    </source>
</evidence>
<evidence type="ECO:0000256" key="5">
    <source>
        <dbReference type="ARBA" id="ARBA00023180"/>
    </source>
</evidence>
<keyword evidence="4 7" id="KW-0472">Membrane</keyword>
<feature type="transmembrane region" description="Helical" evidence="7">
    <location>
        <begin position="363"/>
        <end position="387"/>
    </location>
</feature>
<gene>
    <name evidence="9" type="ORF">TeGR_g8983</name>
</gene>
<comment type="similarity">
    <text evidence="6">Belongs to the dispatched family.</text>
</comment>